<dbReference type="GO" id="GO:0000981">
    <property type="term" value="F:DNA-binding transcription factor activity, RNA polymerase II-specific"/>
    <property type="evidence" value="ECO:0007669"/>
    <property type="project" value="InterPro"/>
</dbReference>
<proteinExistence type="predicted"/>
<feature type="transmembrane region" description="Helical" evidence="7">
    <location>
        <begin position="276"/>
        <end position="298"/>
    </location>
</feature>
<evidence type="ECO:0000256" key="5">
    <source>
        <dbReference type="ARBA" id="ARBA00023242"/>
    </source>
</evidence>
<dbReference type="SMART" id="SM00066">
    <property type="entry name" value="GAL4"/>
    <property type="match status" value="1"/>
</dbReference>
<keyword evidence="10" id="KW-1185">Reference proteome</keyword>
<feature type="compositionally biased region" description="Basic and acidic residues" evidence="6">
    <location>
        <begin position="116"/>
        <end position="128"/>
    </location>
</feature>
<feature type="region of interest" description="Disordered" evidence="6">
    <location>
        <begin position="111"/>
        <end position="138"/>
    </location>
</feature>
<comment type="caution">
    <text evidence="9">The sequence shown here is derived from an EMBL/GenBank/DDBJ whole genome shotgun (WGS) entry which is preliminary data.</text>
</comment>
<reference evidence="9 10" key="1">
    <citation type="submission" date="2017-10" db="EMBL/GenBank/DDBJ databases">
        <title>Comparative genomics in systemic dimorphic fungi from Ajellomycetaceae.</title>
        <authorList>
            <person name="Munoz J.F."/>
            <person name="Mcewen J.G."/>
            <person name="Clay O.K."/>
            <person name="Cuomo C.A."/>
        </authorList>
    </citation>
    <scope>NUCLEOTIDE SEQUENCE [LARGE SCALE GENOMIC DNA]</scope>
    <source>
        <strain evidence="9 10">UAMH5409</strain>
    </source>
</reference>
<dbReference type="OrthoDB" id="4314040at2759"/>
<feature type="compositionally biased region" description="Polar residues" evidence="6">
    <location>
        <begin position="154"/>
        <end position="168"/>
    </location>
</feature>
<dbReference type="CDD" id="cd00067">
    <property type="entry name" value="GAL4"/>
    <property type="match status" value="1"/>
</dbReference>
<evidence type="ECO:0000256" key="2">
    <source>
        <dbReference type="ARBA" id="ARBA00023015"/>
    </source>
</evidence>
<sequence length="640" mass="72226">MYRRPKLVSVVTSSSELAPKLLDTNISYLRHICRGNSKVSKAREGAHHKVVWTANGLGVVRYKFTSPWLSCVRCLQQHRKCDEARPKCGRCSRLNINCDFKQNIRWVNGPNRLRRERQDKSLSRESRSRGASSPVLSKRLPREDELPLYFEMPSSGNASHEAATSTPHSGEPRNCDAVTQHDISILDGQDLALSKQDLSDEDSHSSQTSSTEKGSDCIAEIGSSSELHAQNHAFYGDIFSFLFPSTEESVAYAYFIRSVAMIIPACDSTQNGYRQLAILALSTPVLMGTIISISTLYMHLRGGATMSLALQRQSRALAALRDSLCSLTSSNTLVYCESLKRDILATILLQITVEMANGGSGSRTHITYAWNLFRELGYERQKPTCSIGTVLVQRMTWIDTISSLFWQQRPFLPLSFWFFESNKRASPTTSCDDEDSQPTFQETTGCPRWVITFLARISHLCADNSDGLPHSLIIPQAHVLEADLNISARHYFNHATPIQTHETRRHHLEIVGQCFYWSAVLLLQRRIFHDRRDSRRVQSTLVLLIELIELLPIGCGPDSALSLPLYLAAHEAIEPEHRARIRQKSRRLMAEYPSKTREALAQVHEAIWADMDRFADVEGEMVGRPGSPDYLVRERCLFIC</sequence>
<dbReference type="AlphaFoldDB" id="A0A2B7WFZ4"/>
<evidence type="ECO:0000256" key="4">
    <source>
        <dbReference type="ARBA" id="ARBA00023163"/>
    </source>
</evidence>
<dbReference type="GO" id="GO:0008270">
    <property type="term" value="F:zinc ion binding"/>
    <property type="evidence" value="ECO:0007669"/>
    <property type="project" value="InterPro"/>
</dbReference>
<keyword evidence="7" id="KW-0812">Transmembrane</keyword>
<evidence type="ECO:0000259" key="8">
    <source>
        <dbReference type="PROSITE" id="PS50048"/>
    </source>
</evidence>
<keyword evidence="7" id="KW-0472">Membrane</keyword>
<dbReference type="EMBL" id="PDNB01000337">
    <property type="protein sequence ID" value="PGG95518.1"/>
    <property type="molecule type" value="Genomic_DNA"/>
</dbReference>
<dbReference type="SUPFAM" id="SSF57701">
    <property type="entry name" value="Zn2/Cys6 DNA-binding domain"/>
    <property type="match status" value="1"/>
</dbReference>
<evidence type="ECO:0000256" key="7">
    <source>
        <dbReference type="SAM" id="Phobius"/>
    </source>
</evidence>
<name>A0A2B7WFZ4_9EURO</name>
<dbReference type="GO" id="GO:0005634">
    <property type="term" value="C:nucleus"/>
    <property type="evidence" value="ECO:0007669"/>
    <property type="project" value="UniProtKB-SubCell"/>
</dbReference>
<dbReference type="PROSITE" id="PS50048">
    <property type="entry name" value="ZN2_CY6_FUNGAL_2"/>
    <property type="match status" value="1"/>
</dbReference>
<dbReference type="Pfam" id="PF00172">
    <property type="entry name" value="Zn_clus"/>
    <property type="match status" value="1"/>
</dbReference>
<accession>A0A2B7WFZ4</accession>
<evidence type="ECO:0000256" key="6">
    <source>
        <dbReference type="SAM" id="MobiDB-lite"/>
    </source>
</evidence>
<dbReference type="STRING" id="1447875.A0A2B7WFZ4"/>
<dbReference type="PANTHER" id="PTHR37534">
    <property type="entry name" value="TRANSCRIPTIONAL ACTIVATOR PROTEIN UGA3"/>
    <property type="match status" value="1"/>
</dbReference>
<dbReference type="InterPro" id="IPR001138">
    <property type="entry name" value="Zn2Cys6_DnaBD"/>
</dbReference>
<evidence type="ECO:0000313" key="10">
    <source>
        <dbReference type="Proteomes" id="UP000223968"/>
    </source>
</evidence>
<comment type="subcellular location">
    <subcellularLocation>
        <location evidence="1">Nucleus</location>
    </subcellularLocation>
</comment>
<feature type="region of interest" description="Disordered" evidence="6">
    <location>
        <begin position="150"/>
        <end position="175"/>
    </location>
</feature>
<keyword evidence="4" id="KW-0804">Transcription</keyword>
<evidence type="ECO:0000313" key="9">
    <source>
        <dbReference type="EMBL" id="PGG95518.1"/>
    </source>
</evidence>
<dbReference type="InterPro" id="IPR036864">
    <property type="entry name" value="Zn2-C6_fun-type_DNA-bd_sf"/>
</dbReference>
<dbReference type="Pfam" id="PF11951">
    <property type="entry name" value="Fungal_trans_2"/>
    <property type="match status" value="1"/>
</dbReference>
<feature type="domain" description="Zn(2)-C6 fungal-type" evidence="8">
    <location>
        <begin position="70"/>
        <end position="100"/>
    </location>
</feature>
<protein>
    <recommendedName>
        <fullName evidence="8">Zn(2)-C6 fungal-type domain-containing protein</fullName>
    </recommendedName>
</protein>
<gene>
    <name evidence="9" type="ORF">AJ79_10013</name>
</gene>
<organism evidence="9 10">
    <name type="scientific">Helicocarpus griseus UAMH5409</name>
    <dbReference type="NCBI Taxonomy" id="1447875"/>
    <lineage>
        <taxon>Eukaryota</taxon>
        <taxon>Fungi</taxon>
        <taxon>Dikarya</taxon>
        <taxon>Ascomycota</taxon>
        <taxon>Pezizomycotina</taxon>
        <taxon>Eurotiomycetes</taxon>
        <taxon>Eurotiomycetidae</taxon>
        <taxon>Onygenales</taxon>
        <taxon>Ajellomycetaceae</taxon>
        <taxon>Helicocarpus</taxon>
    </lineage>
</organism>
<dbReference type="Gene3D" id="4.10.240.10">
    <property type="entry name" value="Zn(2)-C6 fungal-type DNA-binding domain"/>
    <property type="match status" value="1"/>
</dbReference>
<keyword evidence="2" id="KW-0805">Transcription regulation</keyword>
<keyword evidence="7" id="KW-1133">Transmembrane helix</keyword>
<evidence type="ECO:0000256" key="1">
    <source>
        <dbReference type="ARBA" id="ARBA00004123"/>
    </source>
</evidence>
<keyword evidence="3" id="KW-0238">DNA-binding</keyword>
<dbReference type="GO" id="GO:0003677">
    <property type="term" value="F:DNA binding"/>
    <property type="evidence" value="ECO:0007669"/>
    <property type="project" value="UniProtKB-KW"/>
</dbReference>
<dbReference type="InterPro" id="IPR021858">
    <property type="entry name" value="Fun_TF"/>
</dbReference>
<feature type="region of interest" description="Disordered" evidence="6">
    <location>
        <begin position="195"/>
        <end position="216"/>
    </location>
</feature>
<evidence type="ECO:0000256" key="3">
    <source>
        <dbReference type="ARBA" id="ARBA00023125"/>
    </source>
</evidence>
<dbReference type="PANTHER" id="PTHR37534:SF46">
    <property type="entry name" value="ZN(II)2CYS6 TRANSCRIPTION FACTOR (EUROFUNG)"/>
    <property type="match status" value="1"/>
</dbReference>
<keyword evidence="5" id="KW-0539">Nucleus</keyword>
<dbReference type="Proteomes" id="UP000223968">
    <property type="component" value="Unassembled WGS sequence"/>
</dbReference>